<dbReference type="Pfam" id="PF05225">
    <property type="entry name" value="HTH_psq"/>
    <property type="match status" value="1"/>
</dbReference>
<dbReference type="GO" id="GO:0005634">
    <property type="term" value="C:nucleus"/>
    <property type="evidence" value="ECO:0007669"/>
    <property type="project" value="UniProtKB-SubCell"/>
</dbReference>
<dbReference type="InterPro" id="IPR050863">
    <property type="entry name" value="CenT-Element_Derived"/>
</dbReference>
<dbReference type="EMBL" id="JMSE01001474">
    <property type="protein sequence ID" value="KDN60774.1"/>
    <property type="molecule type" value="Genomic_DNA"/>
</dbReference>
<keyword evidence="6" id="KW-1185">Reference proteome</keyword>
<dbReference type="Pfam" id="PF03184">
    <property type="entry name" value="DDE_1"/>
    <property type="match status" value="1"/>
</dbReference>
<dbReference type="InterPro" id="IPR007889">
    <property type="entry name" value="HTH_Psq"/>
</dbReference>
<gene>
    <name evidence="5" type="ORF">CSUB01_05966</name>
</gene>
<keyword evidence="2" id="KW-0238">DNA-binding</keyword>
<accession>A0A066WZD6</accession>
<feature type="domain" description="HTH CENPB-type" evidence="4">
    <location>
        <begin position="48"/>
        <end position="118"/>
    </location>
</feature>
<dbReference type="AlphaFoldDB" id="A0A066WZD6"/>
<keyword evidence="3" id="KW-0539">Nucleus</keyword>
<dbReference type="PANTHER" id="PTHR19303:SF74">
    <property type="entry name" value="POGO TRANSPOSABLE ELEMENT WITH KRAB DOMAIN"/>
    <property type="match status" value="1"/>
</dbReference>
<reference evidence="6" key="1">
    <citation type="journal article" date="2014" name="Genome Announc.">
        <title>Draft genome sequence of Colletotrichum sublineola, a destructive pathogen of cultivated sorghum.</title>
        <authorList>
            <person name="Baroncelli R."/>
            <person name="Sanz-Martin J.M."/>
            <person name="Rech G.E."/>
            <person name="Sukno S.A."/>
            <person name="Thon M.R."/>
        </authorList>
    </citation>
    <scope>NUCLEOTIDE SEQUENCE [LARGE SCALE GENOMIC DNA]</scope>
    <source>
        <strain evidence="6">TX430BB</strain>
    </source>
</reference>
<dbReference type="InterPro" id="IPR004875">
    <property type="entry name" value="DDE_SF_endonuclease_dom"/>
</dbReference>
<evidence type="ECO:0000256" key="2">
    <source>
        <dbReference type="ARBA" id="ARBA00023125"/>
    </source>
</evidence>
<dbReference type="OMA" id="FACKEVI"/>
<dbReference type="SUPFAM" id="SSF46689">
    <property type="entry name" value="Homeodomain-like"/>
    <property type="match status" value="1"/>
</dbReference>
<evidence type="ECO:0000256" key="1">
    <source>
        <dbReference type="ARBA" id="ARBA00004123"/>
    </source>
</evidence>
<dbReference type="InterPro" id="IPR036397">
    <property type="entry name" value="RNaseH_sf"/>
</dbReference>
<protein>
    <submittedName>
        <fullName evidence="5">Putative transposase</fullName>
    </submittedName>
</protein>
<organism evidence="5 6">
    <name type="scientific">Colletotrichum sublineola</name>
    <name type="common">Sorghum anthracnose fungus</name>
    <dbReference type="NCBI Taxonomy" id="1173701"/>
    <lineage>
        <taxon>Eukaryota</taxon>
        <taxon>Fungi</taxon>
        <taxon>Dikarya</taxon>
        <taxon>Ascomycota</taxon>
        <taxon>Pezizomycotina</taxon>
        <taxon>Sordariomycetes</taxon>
        <taxon>Hypocreomycetidae</taxon>
        <taxon>Glomerellales</taxon>
        <taxon>Glomerellaceae</taxon>
        <taxon>Colletotrichum</taxon>
        <taxon>Colletotrichum graminicola species complex</taxon>
    </lineage>
</organism>
<proteinExistence type="predicted"/>
<dbReference type="HOGENOM" id="CLU_013929_20_3_1"/>
<comment type="subcellular location">
    <subcellularLocation>
        <location evidence="1">Nucleus</location>
    </subcellularLocation>
</comment>
<dbReference type="Gene3D" id="3.30.420.10">
    <property type="entry name" value="Ribonuclease H-like superfamily/Ribonuclease H"/>
    <property type="match status" value="1"/>
</dbReference>
<dbReference type="Gene3D" id="1.10.10.60">
    <property type="entry name" value="Homeodomain-like"/>
    <property type="match status" value="1"/>
</dbReference>
<name>A0A066WZD6_COLSU</name>
<dbReference type="PROSITE" id="PS51253">
    <property type="entry name" value="HTH_CENPB"/>
    <property type="match status" value="1"/>
</dbReference>
<evidence type="ECO:0000259" key="4">
    <source>
        <dbReference type="PROSITE" id="PS51253"/>
    </source>
</evidence>
<dbReference type="SMART" id="SM00674">
    <property type="entry name" value="CENPB"/>
    <property type="match status" value="1"/>
</dbReference>
<evidence type="ECO:0000313" key="6">
    <source>
        <dbReference type="Proteomes" id="UP000027238"/>
    </source>
</evidence>
<dbReference type="Pfam" id="PF03221">
    <property type="entry name" value="HTH_Tnp_Tc5"/>
    <property type="match status" value="1"/>
</dbReference>
<dbReference type="InterPro" id="IPR009057">
    <property type="entry name" value="Homeodomain-like_sf"/>
</dbReference>
<dbReference type="STRING" id="1173701.A0A066WZD6"/>
<dbReference type="eggNOG" id="KOG3105">
    <property type="taxonomic scope" value="Eukaryota"/>
</dbReference>
<comment type="caution">
    <text evidence="5">The sequence shown here is derived from an EMBL/GenBank/DDBJ whole genome shotgun (WGS) entry which is preliminary data.</text>
</comment>
<dbReference type="InterPro" id="IPR006600">
    <property type="entry name" value="HTH_CenpB_DNA-bd_dom"/>
</dbReference>
<dbReference type="PANTHER" id="PTHR19303">
    <property type="entry name" value="TRANSPOSON"/>
    <property type="match status" value="1"/>
</dbReference>
<dbReference type="OrthoDB" id="4839903at2759"/>
<evidence type="ECO:0000256" key="3">
    <source>
        <dbReference type="ARBA" id="ARBA00023242"/>
    </source>
</evidence>
<sequence>MPQYTEIEVNQAIEAVGSGKSIRQAASKYGIPWTTLQYRLRGAQPQPAAFSDLQRLSASQEASLATWVTAQADLGLPPTHQQLKDFAHRILHAMGDTQPLGKRWVDGFMRRNPSIKVQRSRSIDSRRVNGASTEVIRDWFKNLAIPRIQAIKPANRYNMDETGILEGKGDNGLVLGRAETKSVRKKQPGSRAWVSIIECISAEGKALHPLVIYKGKTVQQQWFPLDLGPYDGWEFTATENGWTTNDTAVEWLERVFLPKTAPCQPCEARLLILDGHGSHTTTDFMWLCYINNVYLLFLPPHTSHVLQPLDQSVFSPVKSAYRKELGYLSLWNDSTIIGKRNFISCYQKARQAGLTEKNIKSGWKYTGLWPVAVAKPLMSSLLLPEALSPSSPSTPLNKKARIGAYDAHDAQDTEEWASASSAVKWSTPKKVKDLGDQLHLFSQLEQNITTQRQLFRKVKKGFQEQSYLLAAAQHKIQLLQAQVNNSNTRKRKAVHIDPNTKFATISDVRQAQVEVGEVVDDTDESSASDYPSEAESCIVVAAIPSR</sequence>
<dbReference type="GO" id="GO:0003677">
    <property type="term" value="F:DNA binding"/>
    <property type="evidence" value="ECO:0007669"/>
    <property type="project" value="UniProtKB-KW"/>
</dbReference>
<evidence type="ECO:0000313" key="5">
    <source>
        <dbReference type="EMBL" id="KDN60774.1"/>
    </source>
</evidence>
<dbReference type="Proteomes" id="UP000027238">
    <property type="component" value="Unassembled WGS sequence"/>
</dbReference>